<keyword evidence="8 11" id="KW-0808">Transferase</keyword>
<dbReference type="SUPFAM" id="SSF53756">
    <property type="entry name" value="UDP-Glycosyltransferase/glycogen phosphorylase"/>
    <property type="match status" value="1"/>
</dbReference>
<dbReference type="RefSeq" id="WP_065089227.1">
    <property type="nucleotide sequence ID" value="NZ_JQSG02000001.1"/>
</dbReference>
<name>A0A1A6C8Y9_9GAMM</name>
<comment type="function">
    <text evidence="1 11">Condensation of UDP-2,3-diacylglucosamine and 2,3-diacylglucosamine-1-phosphate to form lipid A disaccharide, a precursor of lipid A, a phosphorylated glycolipid that anchors the lipopolysaccharide to the outer membrane of the cell.</text>
</comment>
<dbReference type="GO" id="GO:0009245">
    <property type="term" value="P:lipid A biosynthetic process"/>
    <property type="evidence" value="ECO:0007669"/>
    <property type="project" value="UniProtKB-UniRule"/>
</dbReference>
<reference evidence="12 13" key="1">
    <citation type="journal article" date="2014" name="Genome Announc.">
        <title>Draft Genome Sequence of the Iron-Oxidizing, Acidophilic, and Halotolerant 'Thiobacillus prosperus' Type Strain DSM 5130.</title>
        <authorList>
            <person name="Ossandon F.J."/>
            <person name="Cardenas J.P."/>
            <person name="Corbett M."/>
            <person name="Quatrini R."/>
            <person name="Holmes D.S."/>
            <person name="Watkin E."/>
        </authorList>
    </citation>
    <scope>NUCLEOTIDE SEQUENCE [LARGE SCALE GENOMIC DNA]</scope>
    <source>
        <strain evidence="12 13">DSM 5130</strain>
    </source>
</reference>
<dbReference type="UniPathway" id="UPA00973"/>
<dbReference type="OrthoDB" id="9801642at2"/>
<dbReference type="PANTHER" id="PTHR30372">
    <property type="entry name" value="LIPID-A-DISACCHARIDE SYNTHASE"/>
    <property type="match status" value="1"/>
</dbReference>
<dbReference type="EC" id="2.4.1.182" evidence="3 11"/>
<dbReference type="GO" id="GO:0016020">
    <property type="term" value="C:membrane"/>
    <property type="evidence" value="ECO:0007669"/>
    <property type="project" value="GOC"/>
</dbReference>
<dbReference type="EMBL" id="JQSG02000001">
    <property type="protein sequence ID" value="OBS11032.1"/>
    <property type="molecule type" value="Genomic_DNA"/>
</dbReference>
<evidence type="ECO:0000313" key="13">
    <source>
        <dbReference type="Proteomes" id="UP000029273"/>
    </source>
</evidence>
<comment type="pathway">
    <text evidence="11">Bacterial outer membrane biogenesis; LPS lipid A biosynthesis.</text>
</comment>
<evidence type="ECO:0000256" key="11">
    <source>
        <dbReference type="HAMAP-Rule" id="MF_00392"/>
    </source>
</evidence>
<dbReference type="NCBIfam" id="TIGR00215">
    <property type="entry name" value="lpxB"/>
    <property type="match status" value="1"/>
</dbReference>
<evidence type="ECO:0000256" key="9">
    <source>
        <dbReference type="ARBA" id="ARBA00023098"/>
    </source>
</evidence>
<evidence type="ECO:0000256" key="2">
    <source>
        <dbReference type="ARBA" id="ARBA00007868"/>
    </source>
</evidence>
<evidence type="ECO:0000256" key="4">
    <source>
        <dbReference type="ARBA" id="ARBA00020902"/>
    </source>
</evidence>
<dbReference type="Proteomes" id="UP000029273">
    <property type="component" value="Unassembled WGS sequence"/>
</dbReference>
<dbReference type="HAMAP" id="MF_00392">
    <property type="entry name" value="LpxB"/>
    <property type="match status" value="1"/>
</dbReference>
<accession>A0A1A6C8Y9</accession>
<keyword evidence="9 11" id="KW-0443">Lipid metabolism</keyword>
<comment type="similarity">
    <text evidence="2 11">Belongs to the LpxB family.</text>
</comment>
<gene>
    <name evidence="11" type="primary">lpxB</name>
    <name evidence="12" type="ORF">Thpro_020748</name>
</gene>
<keyword evidence="13" id="KW-1185">Reference proteome</keyword>
<dbReference type="GO" id="GO:0005543">
    <property type="term" value="F:phospholipid binding"/>
    <property type="evidence" value="ECO:0007669"/>
    <property type="project" value="TreeGrafter"/>
</dbReference>
<dbReference type="InterPro" id="IPR003835">
    <property type="entry name" value="Glyco_trans_19"/>
</dbReference>
<evidence type="ECO:0000256" key="8">
    <source>
        <dbReference type="ARBA" id="ARBA00022679"/>
    </source>
</evidence>
<sequence>MNDTAAPADALTRAHRVLIVSGEASGDQHAAQLVAAVRRRAPETVFSGIGGEAMRRAGVEILVDAATLAVVGLVEVLIHYRTLRAALEQMRRRLRDERPDLLILVDYPDFNLRLAKTARALGIKVLYYISPQVWAWRRKRVHTIRERVDMMAVVFPFELPFYEAAGVPARFVGHPLAEEAHSTLTRDQAATRFGLDPARPVVGLFPGSRRGELQRLLPLQIEAARRLQAEMPAVQFILPRASTLSEEAIDMHLRGAAVEITRVAGHFYDVIQSCDAIVSASGTATLEIALMGKPLAVVYRVNPISYRIMRRLIRVDHIALCNIVAGQRVATELIQDEATAEAISRELGRLLNDAAYAARVREGFKRLREQLAGDGRSTDIASLALEMLGAPQGRT</sequence>
<proteinExistence type="inferred from homology"/>
<keyword evidence="6 11" id="KW-0441">Lipid A biosynthesis</keyword>
<evidence type="ECO:0000256" key="6">
    <source>
        <dbReference type="ARBA" id="ARBA00022556"/>
    </source>
</evidence>
<evidence type="ECO:0000256" key="1">
    <source>
        <dbReference type="ARBA" id="ARBA00002056"/>
    </source>
</evidence>
<keyword evidence="5 11" id="KW-0444">Lipid biosynthesis</keyword>
<dbReference type="Pfam" id="PF02684">
    <property type="entry name" value="LpxB"/>
    <property type="match status" value="1"/>
</dbReference>
<dbReference type="STRING" id="160660.BJI67_06355"/>
<evidence type="ECO:0000313" key="12">
    <source>
        <dbReference type="EMBL" id="OBS11032.1"/>
    </source>
</evidence>
<comment type="caution">
    <text evidence="12">The sequence shown here is derived from an EMBL/GenBank/DDBJ whole genome shotgun (WGS) entry which is preliminary data.</text>
</comment>
<evidence type="ECO:0000256" key="3">
    <source>
        <dbReference type="ARBA" id="ARBA00012687"/>
    </source>
</evidence>
<evidence type="ECO:0000256" key="7">
    <source>
        <dbReference type="ARBA" id="ARBA00022676"/>
    </source>
</evidence>
<comment type="catalytic activity">
    <reaction evidence="10 11">
        <text>a lipid X + a UDP-2-N,3-O-bis[(3R)-3-hydroxyacyl]-alpha-D-glucosamine = a lipid A disaccharide + UDP + H(+)</text>
        <dbReference type="Rhea" id="RHEA:67828"/>
        <dbReference type="ChEBI" id="CHEBI:15378"/>
        <dbReference type="ChEBI" id="CHEBI:58223"/>
        <dbReference type="ChEBI" id="CHEBI:137748"/>
        <dbReference type="ChEBI" id="CHEBI:176338"/>
        <dbReference type="ChEBI" id="CHEBI:176343"/>
        <dbReference type="EC" id="2.4.1.182"/>
    </reaction>
</comment>
<evidence type="ECO:0000256" key="10">
    <source>
        <dbReference type="ARBA" id="ARBA00048975"/>
    </source>
</evidence>
<organism evidence="12 13">
    <name type="scientific">Acidihalobacter prosperus</name>
    <dbReference type="NCBI Taxonomy" id="160660"/>
    <lineage>
        <taxon>Bacteria</taxon>
        <taxon>Pseudomonadati</taxon>
        <taxon>Pseudomonadota</taxon>
        <taxon>Gammaproteobacteria</taxon>
        <taxon>Chromatiales</taxon>
        <taxon>Ectothiorhodospiraceae</taxon>
        <taxon>Acidihalobacter</taxon>
    </lineage>
</organism>
<dbReference type="PANTHER" id="PTHR30372:SF4">
    <property type="entry name" value="LIPID-A-DISACCHARIDE SYNTHASE, MITOCHONDRIAL-RELATED"/>
    <property type="match status" value="1"/>
</dbReference>
<dbReference type="GO" id="GO:0008915">
    <property type="term" value="F:lipid-A-disaccharide synthase activity"/>
    <property type="evidence" value="ECO:0007669"/>
    <property type="project" value="UniProtKB-UniRule"/>
</dbReference>
<dbReference type="AlphaFoldDB" id="A0A1A6C8Y9"/>
<keyword evidence="7 11" id="KW-0328">Glycosyltransferase</keyword>
<evidence type="ECO:0000256" key="5">
    <source>
        <dbReference type="ARBA" id="ARBA00022516"/>
    </source>
</evidence>
<dbReference type="Gene3D" id="3.40.50.2000">
    <property type="entry name" value="Glycogen Phosphorylase B"/>
    <property type="match status" value="1"/>
</dbReference>
<protein>
    <recommendedName>
        <fullName evidence="4 11">Lipid-A-disaccharide synthase</fullName>
        <ecNumber evidence="3 11">2.4.1.182</ecNumber>
    </recommendedName>
</protein>